<evidence type="ECO:0000313" key="3">
    <source>
        <dbReference type="Proteomes" id="UP000294003"/>
    </source>
</evidence>
<name>A0ABY0H4T8_9PEZI</name>
<feature type="region of interest" description="Disordered" evidence="1">
    <location>
        <begin position="187"/>
        <end position="217"/>
    </location>
</feature>
<keyword evidence="3" id="KW-1185">Reference proteome</keyword>
<protein>
    <submittedName>
        <fullName evidence="2">Uncharacterized protein</fullName>
    </submittedName>
</protein>
<dbReference type="Gene3D" id="3.20.20.140">
    <property type="entry name" value="Metal-dependent hydrolases"/>
    <property type="match status" value="1"/>
</dbReference>
<dbReference type="InterPro" id="IPR032466">
    <property type="entry name" value="Metal_Hydrolase"/>
</dbReference>
<sequence length="217" mass="23508">MGVGDIEIQALSRPGIRRQWTGLRSHNAVRELERVVTELGCLGALIDNHLDNGTFYEGPAFRVFWANTQELDVPECIHPTVPEDRTVFASTRGPTRRLATGEAVAKDIATGKELVKYYRDLAPCKKVAFSIAEQLLLKGGGIKVKSVAAQTVHVREWLPPVDTVDAALKLDDGATDFLSKSFGSPFDDSETAVAGEKDTVSVDGNGGVTVKKDAEKE</sequence>
<organism evidence="2 3">
    <name type="scientific">Monosporascus cannonballus</name>
    <dbReference type="NCBI Taxonomy" id="155416"/>
    <lineage>
        <taxon>Eukaryota</taxon>
        <taxon>Fungi</taxon>
        <taxon>Dikarya</taxon>
        <taxon>Ascomycota</taxon>
        <taxon>Pezizomycotina</taxon>
        <taxon>Sordariomycetes</taxon>
        <taxon>Xylariomycetidae</taxon>
        <taxon>Xylariales</taxon>
        <taxon>Xylariales incertae sedis</taxon>
        <taxon>Monosporascus</taxon>
    </lineage>
</organism>
<accession>A0ABY0H4T8</accession>
<evidence type="ECO:0000256" key="1">
    <source>
        <dbReference type="SAM" id="MobiDB-lite"/>
    </source>
</evidence>
<dbReference type="SUPFAM" id="SSF51556">
    <property type="entry name" value="Metallo-dependent hydrolases"/>
    <property type="match status" value="1"/>
</dbReference>
<evidence type="ECO:0000313" key="2">
    <source>
        <dbReference type="EMBL" id="RYO84856.1"/>
    </source>
</evidence>
<dbReference type="Proteomes" id="UP000294003">
    <property type="component" value="Unassembled WGS sequence"/>
</dbReference>
<dbReference type="Gene3D" id="3.30.360.10">
    <property type="entry name" value="Dihydrodipicolinate Reductase, domain 2"/>
    <property type="match status" value="1"/>
</dbReference>
<gene>
    <name evidence="2" type="ORF">DL762_005437</name>
</gene>
<proteinExistence type="predicted"/>
<comment type="caution">
    <text evidence="2">The sequence shown here is derived from an EMBL/GenBank/DDBJ whole genome shotgun (WGS) entry which is preliminary data.</text>
</comment>
<reference evidence="2 3" key="1">
    <citation type="submission" date="2018-06" db="EMBL/GenBank/DDBJ databases">
        <title>Complete Genomes of Monosporascus.</title>
        <authorList>
            <person name="Robinson A.J."/>
            <person name="Natvig D.O."/>
        </authorList>
    </citation>
    <scope>NUCLEOTIDE SEQUENCE [LARGE SCALE GENOMIC DNA]</scope>
    <source>
        <strain evidence="2 3">CBS 609.92</strain>
    </source>
</reference>
<dbReference type="EMBL" id="QJNS01000151">
    <property type="protein sequence ID" value="RYO84856.1"/>
    <property type="molecule type" value="Genomic_DNA"/>
</dbReference>